<evidence type="ECO:0000313" key="3">
    <source>
        <dbReference type="Proteomes" id="UP000267096"/>
    </source>
</evidence>
<feature type="transmembrane region" description="Helical" evidence="1">
    <location>
        <begin position="12"/>
        <end position="35"/>
    </location>
</feature>
<evidence type="ECO:0000256" key="1">
    <source>
        <dbReference type="SAM" id="Phobius"/>
    </source>
</evidence>
<keyword evidence="3" id="KW-1185">Reference proteome</keyword>
<organism evidence="2 3">
    <name type="scientific">Anisakis simplex</name>
    <name type="common">Herring worm</name>
    <dbReference type="NCBI Taxonomy" id="6269"/>
    <lineage>
        <taxon>Eukaryota</taxon>
        <taxon>Metazoa</taxon>
        <taxon>Ecdysozoa</taxon>
        <taxon>Nematoda</taxon>
        <taxon>Chromadorea</taxon>
        <taxon>Rhabditida</taxon>
        <taxon>Spirurina</taxon>
        <taxon>Ascaridomorpha</taxon>
        <taxon>Ascaridoidea</taxon>
        <taxon>Anisakidae</taxon>
        <taxon>Anisakis</taxon>
        <taxon>Anisakis simplex complex</taxon>
    </lineage>
</organism>
<keyword evidence="1" id="KW-0812">Transmembrane</keyword>
<reference evidence="2 3" key="1">
    <citation type="submission" date="2018-11" db="EMBL/GenBank/DDBJ databases">
        <authorList>
            <consortium name="Pathogen Informatics"/>
        </authorList>
    </citation>
    <scope>NUCLEOTIDE SEQUENCE [LARGE SCALE GENOMIC DNA]</scope>
</reference>
<proteinExistence type="predicted"/>
<evidence type="ECO:0000313" key="2">
    <source>
        <dbReference type="EMBL" id="VDK46959.1"/>
    </source>
</evidence>
<accession>A0A3P6QED3</accession>
<name>A0A3P6QED3_ANISI</name>
<sequence length="41" mass="4786">MLLIVEDIHGLLYMIATWMNSIILYSLGQKAFCLIQMEKQL</sequence>
<dbReference type="AlphaFoldDB" id="A0A3P6QED3"/>
<keyword evidence="1" id="KW-1133">Transmembrane helix</keyword>
<protein>
    <submittedName>
        <fullName evidence="2">Uncharacterized protein</fullName>
    </submittedName>
</protein>
<keyword evidence="1" id="KW-0472">Membrane</keyword>
<dbReference type="EMBL" id="UYRR01031160">
    <property type="protein sequence ID" value="VDK46959.1"/>
    <property type="molecule type" value="Genomic_DNA"/>
</dbReference>
<dbReference type="Proteomes" id="UP000267096">
    <property type="component" value="Unassembled WGS sequence"/>
</dbReference>
<gene>
    <name evidence="2" type="ORF">ASIM_LOCUS12259</name>
</gene>